<dbReference type="EMBL" id="CAVNYO010000116">
    <property type="protein sequence ID" value="CAK5267041.1"/>
    <property type="molecule type" value="Genomic_DNA"/>
</dbReference>
<evidence type="ECO:0000313" key="2">
    <source>
        <dbReference type="Proteomes" id="UP001295794"/>
    </source>
</evidence>
<keyword evidence="2" id="KW-1185">Reference proteome</keyword>
<accession>A0AAD2JX99</accession>
<evidence type="ECO:0000313" key="1">
    <source>
        <dbReference type="EMBL" id="CAK5267041.1"/>
    </source>
</evidence>
<organism evidence="1 2">
    <name type="scientific">Mycena citricolor</name>
    <dbReference type="NCBI Taxonomy" id="2018698"/>
    <lineage>
        <taxon>Eukaryota</taxon>
        <taxon>Fungi</taxon>
        <taxon>Dikarya</taxon>
        <taxon>Basidiomycota</taxon>
        <taxon>Agaricomycotina</taxon>
        <taxon>Agaricomycetes</taxon>
        <taxon>Agaricomycetidae</taxon>
        <taxon>Agaricales</taxon>
        <taxon>Marasmiineae</taxon>
        <taxon>Mycenaceae</taxon>
        <taxon>Mycena</taxon>
    </lineage>
</organism>
<proteinExistence type="predicted"/>
<comment type="caution">
    <text evidence="1">The sequence shown here is derived from an EMBL/GenBank/DDBJ whole genome shotgun (WGS) entry which is preliminary data.</text>
</comment>
<sequence length="89" mass="10053">MLASDFNGQMGQYQNISAWYSQQLQIQHSTMSMLRFRRLLSQYHPSYGTIHGSGPSSKTLLVLWMEHTSIALHLLLTVMQLGIVKAGCL</sequence>
<reference evidence="1" key="1">
    <citation type="submission" date="2023-11" db="EMBL/GenBank/DDBJ databases">
        <authorList>
            <person name="De Vega J J."/>
            <person name="De Vega J J."/>
        </authorList>
    </citation>
    <scope>NUCLEOTIDE SEQUENCE</scope>
</reference>
<dbReference type="Proteomes" id="UP001295794">
    <property type="component" value="Unassembled WGS sequence"/>
</dbReference>
<name>A0AAD2JX99_9AGAR</name>
<dbReference type="AlphaFoldDB" id="A0AAD2JX99"/>
<gene>
    <name evidence="1" type="ORF">MYCIT1_LOCUS9231</name>
</gene>
<protein>
    <submittedName>
        <fullName evidence="1">Uncharacterized protein</fullName>
    </submittedName>
</protein>